<dbReference type="SUPFAM" id="SSF55729">
    <property type="entry name" value="Acyl-CoA N-acyltransferases (Nat)"/>
    <property type="match status" value="1"/>
</dbReference>
<comment type="caution">
    <text evidence="2">The sequence shown here is derived from an EMBL/GenBank/DDBJ whole genome shotgun (WGS) entry which is preliminary data.</text>
</comment>
<organism evidence="2 3">
    <name type="scientific">Streptomyces tuirus</name>
    <dbReference type="NCBI Taxonomy" id="68278"/>
    <lineage>
        <taxon>Bacteria</taxon>
        <taxon>Bacillati</taxon>
        <taxon>Actinomycetota</taxon>
        <taxon>Actinomycetes</taxon>
        <taxon>Kitasatosporales</taxon>
        <taxon>Streptomycetaceae</taxon>
        <taxon>Streptomyces</taxon>
    </lineage>
</organism>
<dbReference type="GO" id="GO:0016747">
    <property type="term" value="F:acyltransferase activity, transferring groups other than amino-acyl groups"/>
    <property type="evidence" value="ECO:0007669"/>
    <property type="project" value="InterPro"/>
</dbReference>
<protein>
    <submittedName>
        <fullName evidence="2">Aminoglycoside 2'-N-acetyltransferase</fullName>
    </submittedName>
</protein>
<proteinExistence type="predicted"/>
<name>A0A941FG88_9ACTN</name>
<dbReference type="PROSITE" id="PS51186">
    <property type="entry name" value="GNAT"/>
    <property type="match status" value="1"/>
</dbReference>
<gene>
    <name evidence="2" type="ORF">KEF29_09675</name>
</gene>
<evidence type="ECO:0000313" key="2">
    <source>
        <dbReference type="EMBL" id="MBR8639487.1"/>
    </source>
</evidence>
<dbReference type="AlphaFoldDB" id="A0A941FG88"/>
<sequence>MTTRVRIDHTARLTPMELLAVRGLLHEAFDGDFSDDDWDHTLGGMHALVHDEHGLAAHGAVVMRRARYGRRWLRVGYVEKVAVRRDVRRRGFGGDVMGALEEIVRRGYDVGALSASDDGALLYTARGWQAWPGRIRAVGPDGIVHLPEEVGITAGQRGVP</sequence>
<keyword evidence="3" id="KW-1185">Reference proteome</keyword>
<feature type="domain" description="N-acetyltransferase" evidence="1">
    <location>
        <begin position="8"/>
        <end position="153"/>
    </location>
</feature>
<dbReference type="Proteomes" id="UP000682308">
    <property type="component" value="Unassembled WGS sequence"/>
</dbReference>
<accession>A0A941FG88</accession>
<reference evidence="2 3" key="1">
    <citation type="submission" date="2021-04" db="EMBL/GenBank/DDBJ databases">
        <title>Characterization of the biosynthetic gene cluster of new lipopeptides with antitumor activity in the genome of the marine Streptomyces PHM034.</title>
        <authorList>
            <person name="Ceniceros A."/>
            <person name="Canedo L."/>
            <person name="Mendez C."/>
            <person name="Olano C."/>
            <person name="Schleissner C."/>
            <person name="Cuevas C."/>
            <person name="De La Calle F."/>
            <person name="Salas J.A."/>
        </authorList>
    </citation>
    <scope>NUCLEOTIDE SEQUENCE [LARGE SCALE GENOMIC DNA]</scope>
    <source>
        <strain evidence="2 3">PHM034</strain>
    </source>
</reference>
<dbReference type="Gene3D" id="3.40.630.30">
    <property type="match status" value="1"/>
</dbReference>
<dbReference type="EMBL" id="JAGTPG010000001">
    <property type="protein sequence ID" value="MBR8639487.1"/>
    <property type="molecule type" value="Genomic_DNA"/>
</dbReference>
<evidence type="ECO:0000259" key="1">
    <source>
        <dbReference type="PROSITE" id="PS51186"/>
    </source>
</evidence>
<evidence type="ECO:0000313" key="3">
    <source>
        <dbReference type="Proteomes" id="UP000682308"/>
    </source>
</evidence>
<dbReference type="InterPro" id="IPR000182">
    <property type="entry name" value="GNAT_dom"/>
</dbReference>
<dbReference type="InterPro" id="IPR016181">
    <property type="entry name" value="Acyl_CoA_acyltransferase"/>
</dbReference>
<dbReference type="Pfam" id="PF00583">
    <property type="entry name" value="Acetyltransf_1"/>
    <property type="match status" value="1"/>
</dbReference>